<feature type="domain" description="Trs120/TRAPPC9 TPR region" evidence="4">
    <location>
        <begin position="272"/>
        <end position="526"/>
    </location>
</feature>
<dbReference type="AlphaFoldDB" id="A0A9N8V3X0"/>
<accession>A0A9N8V3X0</accession>
<evidence type="ECO:0000256" key="1">
    <source>
        <dbReference type="ARBA" id="ARBA00004555"/>
    </source>
</evidence>
<protein>
    <submittedName>
        <fullName evidence="6">6997_t:CDS:1</fullName>
    </submittedName>
</protein>
<dbReference type="OrthoDB" id="2427679at2759"/>
<gene>
    <name evidence="6" type="ORF">DEBURN_LOCUS587</name>
</gene>
<evidence type="ECO:0000259" key="3">
    <source>
        <dbReference type="Pfam" id="PF08626"/>
    </source>
</evidence>
<dbReference type="InterPro" id="IPR058565">
    <property type="entry name" value="Ig_TRAPPC9_Trs120_1st"/>
</dbReference>
<comment type="caution">
    <text evidence="6">The sequence shown here is derived from an EMBL/GenBank/DDBJ whole genome shotgun (WGS) entry which is preliminary data.</text>
</comment>
<evidence type="ECO:0000259" key="4">
    <source>
        <dbReference type="Pfam" id="PF26251"/>
    </source>
</evidence>
<dbReference type="GO" id="GO:0005802">
    <property type="term" value="C:trans-Golgi network"/>
    <property type="evidence" value="ECO:0007669"/>
    <property type="project" value="TreeGrafter"/>
</dbReference>
<dbReference type="InterPro" id="IPR058563">
    <property type="entry name" value="Trs120_TRAPPC9_N"/>
</dbReference>
<dbReference type="Pfam" id="PF08626">
    <property type="entry name" value="TRAPPC9-Trs120"/>
    <property type="match status" value="1"/>
</dbReference>
<feature type="domain" description="Trs120/TRAPPC9 N-terminal" evidence="3">
    <location>
        <begin position="53"/>
        <end position="238"/>
    </location>
</feature>
<feature type="domain" description="Trs120/TRAPPC9 first Ig-like" evidence="5">
    <location>
        <begin position="543"/>
        <end position="661"/>
    </location>
</feature>
<dbReference type="InterPro" id="IPR058564">
    <property type="entry name" value="TPR_TRAPPC9_Trs120"/>
</dbReference>
<dbReference type="EMBL" id="CAJVPK010000020">
    <property type="protein sequence ID" value="CAG8433855.1"/>
    <property type="molecule type" value="Genomic_DNA"/>
</dbReference>
<evidence type="ECO:0000256" key="2">
    <source>
        <dbReference type="ARBA" id="ARBA00023034"/>
    </source>
</evidence>
<proteinExistence type="predicted"/>
<dbReference type="InterPro" id="IPR013935">
    <property type="entry name" value="Trs120_TRAPPC9"/>
</dbReference>
<comment type="subcellular location">
    <subcellularLocation>
        <location evidence="1">Golgi apparatus</location>
    </subcellularLocation>
</comment>
<dbReference type="PANTHER" id="PTHR21512">
    <property type="entry name" value="TRAFFICKING PROTEIN PARTICLE COMPLEX SUBUNIT 9"/>
    <property type="match status" value="1"/>
</dbReference>
<reference evidence="6" key="1">
    <citation type="submission" date="2021-06" db="EMBL/GenBank/DDBJ databases">
        <authorList>
            <person name="Kallberg Y."/>
            <person name="Tangrot J."/>
            <person name="Rosling A."/>
        </authorList>
    </citation>
    <scope>NUCLEOTIDE SEQUENCE</scope>
    <source>
        <strain evidence="6">AZ414A</strain>
    </source>
</reference>
<evidence type="ECO:0000313" key="6">
    <source>
        <dbReference type="EMBL" id="CAG8433855.1"/>
    </source>
</evidence>
<evidence type="ECO:0000313" key="7">
    <source>
        <dbReference type="Proteomes" id="UP000789706"/>
    </source>
</evidence>
<dbReference type="Pfam" id="PF26254">
    <property type="entry name" value="Ig_TRAPPC9-Trs120_1st"/>
    <property type="match status" value="1"/>
</dbReference>
<dbReference type="PANTHER" id="PTHR21512:SF5">
    <property type="entry name" value="TRAFFICKING PROTEIN PARTICLE COMPLEX SUBUNIT 9"/>
    <property type="match status" value="1"/>
</dbReference>
<name>A0A9N8V3X0_9GLOM</name>
<keyword evidence="7" id="KW-1185">Reference proteome</keyword>
<dbReference type="Pfam" id="PF26251">
    <property type="entry name" value="TPR_TRAPPC9-Trs120"/>
    <property type="match status" value="1"/>
</dbReference>
<evidence type="ECO:0000259" key="5">
    <source>
        <dbReference type="Pfam" id="PF26254"/>
    </source>
</evidence>
<sequence length="777" mass="86020">MDPLIFTAPARIRVLLVPVHPIKASTFHKKVELVKKFSVVKLGDVTPDMRGDHSFSNRCFAFDPSENQPDDTKGLIMIPNVGNIEFYISTMISDFANNILTEFGNLVKLNNSMFPLTPPSTAMTTAGMGGTTAGVNPKDNPFHVRSFSSSTIASIANQAANMPNTMADMKLKKRAAGRTQKLIADLYLMAGRLPDAVSHYSMAIETTKSNGDHLWHGSAIEGLCVGLILAEYLHTDVGYILNQAPPSPNPQSQTIPPIETPKSLWEEIVEKYHTVLLDYFKTSNSSYNQVPPLIYTEACLKVAKMLAYIWAAGGWGDDALKLIVHGGIPEKGKWGLGSLKWMSKADITQWAMKGYGRSIVDMSITEQIHVTTTISTIFSIINFRRKHAFFLRQTSLLITPLLVKPRNNTTQTQNKSSSSGGSGGNDGGLLSCLKKVTEVYGVGDNVDNEDYSVAVENARPLTFGWPDLQIDVLKDSIMVTEVLPDYPSIVKYTTRLLRKLFIYLPRDEQIRLSGSLPRVVASGKKQGLEMEFKYWGVNIVQETDDGVDKPIDPFLYKSFNVTKVETVQTHLVTNETAYFLISLTNPFAFDLDIQSISVSTEGVNFTPNSLASTITANTSITLRVSGVPTEPGELVVRGFKIKVHGCLEQEFSVLNHSGHHRELSQSSNQSKKEYIAEFLKVTVITEQPLMKIKSTSLMHGAIMLFEGENLSFQDSSTANAQALLKSSSDIPPEEAYEMELYAHKLPVFSWEPPDKPFKILPAEEFVLNISLFGKRGW</sequence>
<dbReference type="Pfam" id="PF26280">
    <property type="entry name" value="Ig_TRAPPC9-Trs120_2nd"/>
    <property type="match status" value="1"/>
</dbReference>
<keyword evidence="2" id="KW-0333">Golgi apparatus</keyword>
<dbReference type="Proteomes" id="UP000789706">
    <property type="component" value="Unassembled WGS sequence"/>
</dbReference>
<organism evidence="6 7">
    <name type="scientific">Diversispora eburnea</name>
    <dbReference type="NCBI Taxonomy" id="1213867"/>
    <lineage>
        <taxon>Eukaryota</taxon>
        <taxon>Fungi</taxon>
        <taxon>Fungi incertae sedis</taxon>
        <taxon>Mucoromycota</taxon>
        <taxon>Glomeromycotina</taxon>
        <taxon>Glomeromycetes</taxon>
        <taxon>Diversisporales</taxon>
        <taxon>Diversisporaceae</taxon>
        <taxon>Diversispora</taxon>
    </lineage>
</organism>